<dbReference type="PANTHER" id="PTHR38839">
    <property type="entry name" value="TRANSCRIPTIONAL REGULATOR WHID-RELATED"/>
    <property type="match status" value="1"/>
</dbReference>
<evidence type="ECO:0000256" key="9">
    <source>
        <dbReference type="ARBA" id="ARBA00023157"/>
    </source>
</evidence>
<protein>
    <recommendedName>
        <fullName evidence="11">Transcriptional regulator WhiB</fullName>
    </recommendedName>
</protein>
<evidence type="ECO:0000256" key="11">
    <source>
        <dbReference type="HAMAP-Rule" id="MF_01479"/>
    </source>
</evidence>
<evidence type="ECO:0000256" key="4">
    <source>
        <dbReference type="ARBA" id="ARBA00022723"/>
    </source>
</evidence>
<comment type="subcellular location">
    <subcellularLocation>
        <location evidence="1 11">Cytoplasm</location>
    </subcellularLocation>
</comment>
<comment type="function">
    <text evidence="11">Acts as a transcriptional regulator. Probably redox-responsive. The apo- but not holo-form probably binds DNA.</text>
</comment>
<comment type="PTM">
    <text evidence="11">Upon Fe-S cluster removal intramolecular disulfide bonds are formed.</text>
</comment>
<dbReference type="HAMAP" id="MF_01479">
    <property type="entry name" value="WhiB"/>
    <property type="match status" value="1"/>
</dbReference>
<keyword evidence="5 11" id="KW-0408">Iron</keyword>
<keyword evidence="4 11" id="KW-0479">Metal-binding</keyword>
<keyword evidence="8 11" id="KW-0238">DNA-binding</keyword>
<evidence type="ECO:0000256" key="10">
    <source>
        <dbReference type="ARBA" id="ARBA00023163"/>
    </source>
</evidence>
<evidence type="ECO:0000256" key="7">
    <source>
        <dbReference type="ARBA" id="ARBA00023015"/>
    </source>
</evidence>
<evidence type="ECO:0000259" key="13">
    <source>
        <dbReference type="PROSITE" id="PS51674"/>
    </source>
</evidence>
<evidence type="ECO:0000256" key="3">
    <source>
        <dbReference type="ARBA" id="ARBA00022485"/>
    </source>
</evidence>
<dbReference type="EMBL" id="BAABKP010000002">
    <property type="protein sequence ID" value="GAA4796918.1"/>
    <property type="molecule type" value="Genomic_DNA"/>
</dbReference>
<sequence>MGSYSHQPHGDAGGRTAGVQHHNMHSAQYLEHQASNFLAPVAEREPARTPQMGSAGPQEAASSDADNLSLWQQAAGIYSTDGDEGELSWQADALCAQTDPEAFFPEKGGSTRDAKRVCSECPVREACLEYAMENDERFGIWGGLSERERRRLRKQAI</sequence>
<dbReference type="Proteomes" id="UP001500187">
    <property type="component" value="Unassembled WGS sequence"/>
</dbReference>
<keyword evidence="7 11" id="KW-0805">Transcription regulation</keyword>
<evidence type="ECO:0000256" key="1">
    <source>
        <dbReference type="ARBA" id="ARBA00004496"/>
    </source>
</evidence>
<feature type="binding site" evidence="11">
    <location>
        <position position="118"/>
    </location>
    <ligand>
        <name>[4Fe-4S] cluster</name>
        <dbReference type="ChEBI" id="CHEBI:49883"/>
    </ligand>
</feature>
<keyword evidence="3 11" id="KW-0004">4Fe-4S</keyword>
<dbReference type="RefSeq" id="WP_345446224.1">
    <property type="nucleotide sequence ID" value="NZ_BAABKP010000002.1"/>
</dbReference>
<comment type="similarity">
    <text evidence="2 11">Belongs to the WhiB family.</text>
</comment>
<keyword evidence="10 11" id="KW-0804">Transcription</keyword>
<evidence type="ECO:0000256" key="8">
    <source>
        <dbReference type="ARBA" id="ARBA00023125"/>
    </source>
</evidence>
<organism evidence="14 15">
    <name type="scientific">Rothia endophytica</name>
    <dbReference type="NCBI Taxonomy" id="1324766"/>
    <lineage>
        <taxon>Bacteria</taxon>
        <taxon>Bacillati</taxon>
        <taxon>Actinomycetota</taxon>
        <taxon>Actinomycetes</taxon>
        <taxon>Micrococcales</taxon>
        <taxon>Micrococcaceae</taxon>
        <taxon>Rothia</taxon>
    </lineage>
</organism>
<feature type="binding site" evidence="11">
    <location>
        <position position="127"/>
    </location>
    <ligand>
        <name>[4Fe-4S] cluster</name>
        <dbReference type="ChEBI" id="CHEBI:49883"/>
    </ligand>
</feature>
<evidence type="ECO:0000256" key="6">
    <source>
        <dbReference type="ARBA" id="ARBA00023014"/>
    </source>
</evidence>
<evidence type="ECO:0000256" key="2">
    <source>
        <dbReference type="ARBA" id="ARBA00006597"/>
    </source>
</evidence>
<dbReference type="InterPro" id="IPR034768">
    <property type="entry name" value="4FE4S_WBL"/>
</dbReference>
<keyword evidence="15" id="KW-1185">Reference proteome</keyword>
<dbReference type="InterPro" id="IPR003482">
    <property type="entry name" value="Whib"/>
</dbReference>
<accession>A0ABP9BMC0</accession>
<evidence type="ECO:0000256" key="12">
    <source>
        <dbReference type="SAM" id="MobiDB-lite"/>
    </source>
</evidence>
<dbReference type="PANTHER" id="PTHR38839:SF4">
    <property type="entry name" value="TRANSCRIPTIONAL REGULATOR WHIB"/>
    <property type="match status" value="1"/>
</dbReference>
<keyword evidence="11" id="KW-0963">Cytoplasm</keyword>
<comment type="caution">
    <text evidence="14">The sequence shown here is derived from an EMBL/GenBank/DDBJ whole genome shotgun (WGS) entry which is preliminary data.</text>
</comment>
<feature type="binding site" evidence="11">
    <location>
        <position position="121"/>
    </location>
    <ligand>
        <name>[4Fe-4S] cluster</name>
        <dbReference type="ChEBI" id="CHEBI:49883"/>
    </ligand>
</feature>
<name>A0ABP9BMC0_9MICC</name>
<comment type="PTM">
    <text evidence="11">The Fe-S cluster can be nitrosylated by nitric oxide (NO).</text>
</comment>
<proteinExistence type="inferred from homology"/>
<evidence type="ECO:0000256" key="5">
    <source>
        <dbReference type="ARBA" id="ARBA00023004"/>
    </source>
</evidence>
<dbReference type="Pfam" id="PF02467">
    <property type="entry name" value="Whib"/>
    <property type="match status" value="1"/>
</dbReference>
<feature type="binding site" evidence="11">
    <location>
        <position position="95"/>
    </location>
    <ligand>
        <name>[4Fe-4S] cluster</name>
        <dbReference type="ChEBI" id="CHEBI:49883"/>
    </ligand>
</feature>
<gene>
    <name evidence="11" type="primary">whiB</name>
    <name evidence="14" type="ORF">GCM10023352_15590</name>
</gene>
<dbReference type="PROSITE" id="PS51674">
    <property type="entry name" value="4FE4S_WBL"/>
    <property type="match status" value="1"/>
</dbReference>
<keyword evidence="6 11" id="KW-0411">Iron-sulfur</keyword>
<evidence type="ECO:0000313" key="14">
    <source>
        <dbReference type="EMBL" id="GAA4796918.1"/>
    </source>
</evidence>
<keyword evidence="9 11" id="KW-1015">Disulfide bond</keyword>
<feature type="domain" description="4Fe-4S Wbl-type" evidence="13">
    <location>
        <begin position="94"/>
        <end position="151"/>
    </location>
</feature>
<evidence type="ECO:0000313" key="15">
    <source>
        <dbReference type="Proteomes" id="UP001500187"/>
    </source>
</evidence>
<reference evidence="15" key="1">
    <citation type="journal article" date="2019" name="Int. J. Syst. Evol. Microbiol.">
        <title>The Global Catalogue of Microorganisms (GCM) 10K type strain sequencing project: providing services to taxonomists for standard genome sequencing and annotation.</title>
        <authorList>
            <consortium name="The Broad Institute Genomics Platform"/>
            <consortium name="The Broad Institute Genome Sequencing Center for Infectious Disease"/>
            <person name="Wu L."/>
            <person name="Ma J."/>
        </authorList>
    </citation>
    <scope>NUCLEOTIDE SEQUENCE [LARGE SCALE GENOMIC DNA]</scope>
    <source>
        <strain evidence="15">JCM 18541</strain>
    </source>
</reference>
<comment type="cofactor">
    <cofactor evidence="11">
        <name>[4Fe-4S] cluster</name>
        <dbReference type="ChEBI" id="CHEBI:49883"/>
    </cofactor>
    <text evidence="11">Binds 1 [4Fe-4S] cluster per subunit. Following nitrosylation of the [4Fe-4S] cluster binds 1 [4Fe-8(NO)] cluster per subunit.</text>
</comment>
<feature type="region of interest" description="Disordered" evidence="12">
    <location>
        <begin position="45"/>
        <end position="67"/>
    </location>
</feature>